<dbReference type="GO" id="GO:0005524">
    <property type="term" value="F:ATP binding"/>
    <property type="evidence" value="ECO:0007669"/>
    <property type="project" value="UniProtKB-UniRule"/>
</dbReference>
<evidence type="ECO:0000256" key="8">
    <source>
        <dbReference type="SAM" id="MobiDB-lite"/>
    </source>
</evidence>
<dbReference type="FunFam" id="1.10.510.10:FF:000021">
    <property type="entry name" value="Serine/threonine protein kinase"/>
    <property type="match status" value="1"/>
</dbReference>
<dbReference type="InterPro" id="IPR011009">
    <property type="entry name" value="Kinase-like_dom_sf"/>
</dbReference>
<keyword evidence="2" id="KW-0723">Serine/threonine-protein kinase</keyword>
<dbReference type="SUPFAM" id="SSF56112">
    <property type="entry name" value="Protein kinase-like (PK-like)"/>
    <property type="match status" value="1"/>
</dbReference>
<dbReference type="GO" id="GO:0004674">
    <property type="term" value="F:protein serine/threonine kinase activity"/>
    <property type="evidence" value="ECO:0007669"/>
    <property type="project" value="UniProtKB-KW"/>
</dbReference>
<name>A0A0K8NX96_PISS1</name>
<dbReference type="InterPro" id="IPR008271">
    <property type="entry name" value="Ser/Thr_kinase_AS"/>
</dbReference>
<comment type="caution">
    <text evidence="10">The sequence shown here is derived from an EMBL/GenBank/DDBJ whole genome shotgun (WGS) entry which is preliminary data.</text>
</comment>
<gene>
    <name evidence="10" type="ORF">ISF6_0587</name>
</gene>
<evidence type="ECO:0000313" key="11">
    <source>
        <dbReference type="Proteomes" id="UP000037660"/>
    </source>
</evidence>
<evidence type="ECO:0000256" key="2">
    <source>
        <dbReference type="ARBA" id="ARBA00022527"/>
    </source>
</evidence>
<dbReference type="RefSeq" id="WP_054019108.1">
    <property type="nucleotide sequence ID" value="NZ_BBYR01000013.1"/>
</dbReference>
<evidence type="ECO:0000256" key="3">
    <source>
        <dbReference type="ARBA" id="ARBA00022679"/>
    </source>
</evidence>
<evidence type="ECO:0000256" key="1">
    <source>
        <dbReference type="ARBA" id="ARBA00012513"/>
    </source>
</evidence>
<accession>A0A0K8NX96</accession>
<reference evidence="11" key="1">
    <citation type="submission" date="2015-07" db="EMBL/GenBank/DDBJ databases">
        <title>Discovery of a poly(ethylene terephthalate assimilation.</title>
        <authorList>
            <person name="Yoshida S."/>
            <person name="Hiraga K."/>
            <person name="Takehana T."/>
            <person name="Taniguchi I."/>
            <person name="Yamaji H."/>
            <person name="Maeda Y."/>
            <person name="Toyohara K."/>
            <person name="Miyamoto K."/>
            <person name="Kimura Y."/>
            <person name="Oda K."/>
        </authorList>
    </citation>
    <scope>NUCLEOTIDE SEQUENCE [LARGE SCALE GENOMIC DNA]</scope>
    <source>
        <strain evidence="11">NBRC 110686 / TISTR 2288 / 201-F6</strain>
    </source>
</reference>
<dbReference type="STRING" id="1547922.ISF6_0587"/>
<keyword evidence="6 7" id="KW-0067">ATP-binding</keyword>
<keyword evidence="5 10" id="KW-0418">Kinase</keyword>
<evidence type="ECO:0000259" key="9">
    <source>
        <dbReference type="PROSITE" id="PS50011"/>
    </source>
</evidence>
<dbReference type="AlphaFoldDB" id="A0A0K8NX96"/>
<feature type="binding site" evidence="7">
    <location>
        <position position="39"/>
    </location>
    <ligand>
        <name>ATP</name>
        <dbReference type="ChEBI" id="CHEBI:30616"/>
    </ligand>
</feature>
<sequence>MSHPTQLGKYPITAVIGEGAMGVVYRAFDPDIGRTVALKTVRRELLVDDVGSLPYDASDGMAARFRNEARAVGRITHPGIVAIYEYGEDAGTAYIAMEYVEGRTLSELLAESPPLPEPELLRVMDQLLDALGHAHEAGVWHRDIKPANLIVTASGRIKVTDFGIARIENAGLTLVNAQIGTPGYMAPEQYSGEGVDQRADLYAAGVLLYRMVTGRKPFEGAAASVMFKVMTTDPVPPSQVEGHGRGAAYDAILARALARAPADRYASAAEFRRALAARRAAISEEMAGTMDLPSLIQRLPAAPPDGATLRPGVPGAAAPAPLRDATGARGLSTGAASSASAASSGLPPPGWSVEQLVPVEKALATVVGPMAKVLVRQAARQTTDLATLVQALATPLSEAERARFAARLEGGTTATALTRSATTATRTTLGSAAGGPGGAPAAGPPVDEALKAHAVRVLSAQLGPIARVLVKKAAEPARDAADFTERLLALADGIDRDRLRRELGGPR</sequence>
<evidence type="ECO:0000256" key="4">
    <source>
        <dbReference type="ARBA" id="ARBA00022741"/>
    </source>
</evidence>
<evidence type="ECO:0000256" key="5">
    <source>
        <dbReference type="ARBA" id="ARBA00022777"/>
    </source>
</evidence>
<evidence type="ECO:0000313" key="10">
    <source>
        <dbReference type="EMBL" id="GAP35022.1"/>
    </source>
</evidence>
<dbReference type="PROSITE" id="PS00107">
    <property type="entry name" value="PROTEIN_KINASE_ATP"/>
    <property type="match status" value="1"/>
</dbReference>
<feature type="domain" description="Protein kinase" evidence="9">
    <location>
        <begin position="10"/>
        <end position="276"/>
    </location>
</feature>
<evidence type="ECO:0000256" key="7">
    <source>
        <dbReference type="PROSITE-ProRule" id="PRU10141"/>
    </source>
</evidence>
<feature type="compositionally biased region" description="Low complexity" evidence="8">
    <location>
        <begin position="416"/>
        <end position="431"/>
    </location>
</feature>
<dbReference type="Gene3D" id="1.10.510.10">
    <property type="entry name" value="Transferase(Phosphotransferase) domain 1"/>
    <property type="match status" value="1"/>
</dbReference>
<dbReference type="InterPro" id="IPR000719">
    <property type="entry name" value="Prot_kinase_dom"/>
</dbReference>
<dbReference type="PANTHER" id="PTHR43289:SF30">
    <property type="entry name" value="NON-SPECIFIC SERINE_THREONINE PROTEIN KINASE"/>
    <property type="match status" value="1"/>
</dbReference>
<dbReference type="CDD" id="cd14014">
    <property type="entry name" value="STKc_PknB_like"/>
    <property type="match status" value="1"/>
</dbReference>
<dbReference type="Gene3D" id="3.30.200.20">
    <property type="entry name" value="Phosphorylase Kinase, domain 1"/>
    <property type="match status" value="1"/>
</dbReference>
<dbReference type="Pfam" id="PF26309">
    <property type="entry name" value="DUF8082"/>
    <property type="match status" value="1"/>
</dbReference>
<dbReference type="PROSITE" id="PS50011">
    <property type="entry name" value="PROTEIN_KINASE_DOM"/>
    <property type="match status" value="1"/>
</dbReference>
<dbReference type="PROSITE" id="PS00108">
    <property type="entry name" value="PROTEIN_KINASE_ST"/>
    <property type="match status" value="1"/>
</dbReference>
<reference evidence="10 11" key="2">
    <citation type="journal article" date="2016" name="Science">
        <title>A bacterium that degrades and assimilates poly(ethylene terephthalate).</title>
        <authorList>
            <person name="Yoshida S."/>
            <person name="Hiraga K."/>
            <person name="Takehana T."/>
            <person name="Taniguchi I."/>
            <person name="Yamaji H."/>
            <person name="Maeda Y."/>
            <person name="Toyohara K."/>
            <person name="Miyamoto K."/>
            <person name="Kimura Y."/>
            <person name="Oda K."/>
        </authorList>
    </citation>
    <scope>NUCLEOTIDE SEQUENCE [LARGE SCALE GENOMIC DNA]</scope>
    <source>
        <strain evidence="11">NBRC 110686 / TISTR 2288 / 201-F6</strain>
    </source>
</reference>
<protein>
    <recommendedName>
        <fullName evidence="1">non-specific serine/threonine protein kinase</fullName>
        <ecNumber evidence="1">2.7.11.1</ecNumber>
    </recommendedName>
</protein>
<dbReference type="PANTHER" id="PTHR43289">
    <property type="entry name" value="MITOGEN-ACTIVATED PROTEIN KINASE KINASE KINASE 20-RELATED"/>
    <property type="match status" value="1"/>
</dbReference>
<organism evidence="10 11">
    <name type="scientific">Piscinibacter sakaiensis</name>
    <name type="common">Ideonella sakaiensis</name>
    <dbReference type="NCBI Taxonomy" id="1547922"/>
    <lineage>
        <taxon>Bacteria</taxon>
        <taxon>Pseudomonadati</taxon>
        <taxon>Pseudomonadota</taxon>
        <taxon>Betaproteobacteria</taxon>
        <taxon>Burkholderiales</taxon>
        <taxon>Sphaerotilaceae</taxon>
        <taxon>Piscinibacter</taxon>
    </lineage>
</organism>
<dbReference type="SMART" id="SM00220">
    <property type="entry name" value="S_TKc"/>
    <property type="match status" value="1"/>
</dbReference>
<feature type="region of interest" description="Disordered" evidence="8">
    <location>
        <begin position="416"/>
        <end position="445"/>
    </location>
</feature>
<keyword evidence="3 10" id="KW-0808">Transferase</keyword>
<feature type="region of interest" description="Disordered" evidence="8">
    <location>
        <begin position="301"/>
        <end position="348"/>
    </location>
</feature>
<feature type="compositionally biased region" description="Low complexity" evidence="8">
    <location>
        <begin position="311"/>
        <end position="345"/>
    </location>
</feature>
<proteinExistence type="predicted"/>
<dbReference type="EMBL" id="BBYR01000013">
    <property type="protein sequence ID" value="GAP35022.1"/>
    <property type="molecule type" value="Genomic_DNA"/>
</dbReference>
<dbReference type="OrthoDB" id="9791419at2"/>
<dbReference type="InterPro" id="IPR017441">
    <property type="entry name" value="Protein_kinase_ATP_BS"/>
</dbReference>
<dbReference type="Pfam" id="PF00069">
    <property type="entry name" value="Pkinase"/>
    <property type="match status" value="1"/>
</dbReference>
<evidence type="ECO:0000256" key="6">
    <source>
        <dbReference type="ARBA" id="ARBA00022840"/>
    </source>
</evidence>
<dbReference type="Proteomes" id="UP000037660">
    <property type="component" value="Unassembled WGS sequence"/>
</dbReference>
<dbReference type="EC" id="2.7.11.1" evidence="1"/>
<keyword evidence="4 7" id="KW-0547">Nucleotide-binding</keyword>
<dbReference type="InterPro" id="IPR058395">
    <property type="entry name" value="DUF8082"/>
</dbReference>
<keyword evidence="11" id="KW-1185">Reference proteome</keyword>